<organism evidence="1">
    <name type="scientific">marine metagenome</name>
    <dbReference type="NCBI Taxonomy" id="408172"/>
    <lineage>
        <taxon>unclassified sequences</taxon>
        <taxon>metagenomes</taxon>
        <taxon>ecological metagenomes</taxon>
    </lineage>
</organism>
<dbReference type="Pfam" id="PF01042">
    <property type="entry name" value="Ribonuc_L-PSP"/>
    <property type="match status" value="1"/>
</dbReference>
<protein>
    <submittedName>
        <fullName evidence="1">Uncharacterized protein</fullName>
    </submittedName>
</protein>
<feature type="non-terminal residue" evidence="1">
    <location>
        <position position="1"/>
    </location>
</feature>
<dbReference type="GO" id="GO:0005829">
    <property type="term" value="C:cytosol"/>
    <property type="evidence" value="ECO:0007669"/>
    <property type="project" value="TreeGrafter"/>
</dbReference>
<proteinExistence type="predicted"/>
<dbReference type="GO" id="GO:0019239">
    <property type="term" value="F:deaminase activity"/>
    <property type="evidence" value="ECO:0007669"/>
    <property type="project" value="TreeGrafter"/>
</dbReference>
<dbReference type="InterPro" id="IPR035959">
    <property type="entry name" value="RutC-like_sf"/>
</dbReference>
<dbReference type="InterPro" id="IPR006175">
    <property type="entry name" value="YjgF/YER057c/UK114"/>
</dbReference>
<dbReference type="PANTHER" id="PTHR11803:SF39">
    <property type="entry name" value="2-IMINOBUTANOATE_2-IMINOPROPANOATE DEAMINASE"/>
    <property type="match status" value="1"/>
</dbReference>
<dbReference type="AlphaFoldDB" id="A0A382C945"/>
<dbReference type="EMBL" id="UINC01033380">
    <property type="protein sequence ID" value="SVB22580.1"/>
    <property type="molecule type" value="Genomic_DNA"/>
</dbReference>
<gene>
    <name evidence="1" type="ORF">METZ01_LOCUS175434</name>
</gene>
<sequence length="121" mass="13325">VPHFEEILTGNPSHEGWPYSEAVRAGDFIFVAGVAAEDEETGQIIGNTIGEQTSKTFDRIAGILRHADADLRDICRVSAHLNNIEDFDEFSAMYATIFHWTPKPTRITRGSALAPGLLLEV</sequence>
<dbReference type="PANTHER" id="PTHR11803">
    <property type="entry name" value="2-IMINOBUTANOATE/2-IMINOPROPANOATE DEAMINASE RIDA"/>
    <property type="match status" value="1"/>
</dbReference>
<evidence type="ECO:0000313" key="1">
    <source>
        <dbReference type="EMBL" id="SVB22580.1"/>
    </source>
</evidence>
<accession>A0A382C945</accession>
<dbReference type="SUPFAM" id="SSF55298">
    <property type="entry name" value="YjgF-like"/>
    <property type="match status" value="1"/>
</dbReference>
<name>A0A382C945_9ZZZZ</name>
<reference evidence="1" key="1">
    <citation type="submission" date="2018-05" db="EMBL/GenBank/DDBJ databases">
        <authorList>
            <person name="Lanie J.A."/>
            <person name="Ng W.-L."/>
            <person name="Kazmierczak K.M."/>
            <person name="Andrzejewski T.M."/>
            <person name="Davidsen T.M."/>
            <person name="Wayne K.J."/>
            <person name="Tettelin H."/>
            <person name="Glass J.I."/>
            <person name="Rusch D."/>
            <person name="Podicherti R."/>
            <person name="Tsui H.-C.T."/>
            <person name="Winkler M.E."/>
        </authorList>
    </citation>
    <scope>NUCLEOTIDE SEQUENCE</scope>
</reference>
<dbReference type="CDD" id="cd00448">
    <property type="entry name" value="YjgF_YER057c_UK114_family"/>
    <property type="match status" value="1"/>
</dbReference>
<dbReference type="Gene3D" id="3.30.1330.40">
    <property type="entry name" value="RutC-like"/>
    <property type="match status" value="1"/>
</dbReference>
<feature type="non-terminal residue" evidence="1">
    <location>
        <position position="121"/>
    </location>
</feature>